<sequence>MARYHLIHTSSVPNSLGCTLLSTKLQFPHWRRRAGFNVRAQQPSEIPSASTSSDEEKAQLAAKLAAAEAEAEALKKELAARRAEKDVDLAKLKPATPAKRIDGTGFRETLFSTSTKESNGDIKEPNSWGLLEAELFLSKGAPTEGSSLAGSPFEDNSNEIVNRRLFIGLGISVVAVGLAFLKLPQGFVKPSKPLFFYLVPILRLREQLKLIENSSSDIESVQQQLKQALDSTNVSKDTFISAARWLEGANGDDAVSLTFKIFDYLNQADYNKYFDALGKPSAAQRLVFEIQLTGSAGSTGKYRSVFSNNARGFSTGGKKQFGFTGNNNVTFYKSDFSLRQYWACLC</sequence>
<feature type="coiled-coil region" evidence="1">
    <location>
        <begin position="204"/>
        <end position="231"/>
    </location>
</feature>
<name>A0A8T2RPB3_CERRI</name>
<proteinExistence type="predicted"/>
<dbReference type="AlphaFoldDB" id="A0A8T2RPB3"/>
<organism evidence="3 4">
    <name type="scientific">Ceratopteris richardii</name>
    <name type="common">Triangle waterfern</name>
    <dbReference type="NCBI Taxonomy" id="49495"/>
    <lineage>
        <taxon>Eukaryota</taxon>
        <taxon>Viridiplantae</taxon>
        <taxon>Streptophyta</taxon>
        <taxon>Embryophyta</taxon>
        <taxon>Tracheophyta</taxon>
        <taxon>Polypodiopsida</taxon>
        <taxon>Polypodiidae</taxon>
        <taxon>Polypodiales</taxon>
        <taxon>Pteridineae</taxon>
        <taxon>Pteridaceae</taxon>
        <taxon>Parkerioideae</taxon>
        <taxon>Ceratopteris</taxon>
    </lineage>
</organism>
<comment type="caution">
    <text evidence="3">The sequence shown here is derived from an EMBL/GenBank/DDBJ whole genome shotgun (WGS) entry which is preliminary data.</text>
</comment>
<evidence type="ECO:0000256" key="2">
    <source>
        <dbReference type="SAM" id="Phobius"/>
    </source>
</evidence>
<evidence type="ECO:0000313" key="3">
    <source>
        <dbReference type="EMBL" id="KAH7297527.1"/>
    </source>
</evidence>
<feature type="transmembrane region" description="Helical" evidence="2">
    <location>
        <begin position="165"/>
        <end position="183"/>
    </location>
</feature>
<reference evidence="3" key="1">
    <citation type="submission" date="2021-08" db="EMBL/GenBank/DDBJ databases">
        <title>WGS assembly of Ceratopteris richardii.</title>
        <authorList>
            <person name="Marchant D.B."/>
            <person name="Chen G."/>
            <person name="Jenkins J."/>
            <person name="Shu S."/>
            <person name="Leebens-Mack J."/>
            <person name="Grimwood J."/>
            <person name="Schmutz J."/>
            <person name="Soltis P."/>
            <person name="Soltis D."/>
            <person name="Chen Z.-H."/>
        </authorList>
    </citation>
    <scope>NUCLEOTIDE SEQUENCE</scope>
    <source>
        <strain evidence="3">Whitten #5841</strain>
        <tissue evidence="3">Leaf</tissue>
    </source>
</reference>
<feature type="coiled-coil region" evidence="1">
    <location>
        <begin position="57"/>
        <end position="86"/>
    </location>
</feature>
<dbReference type="Proteomes" id="UP000825935">
    <property type="component" value="Chromosome 25"/>
</dbReference>
<keyword evidence="1" id="KW-0175">Coiled coil</keyword>
<evidence type="ECO:0000313" key="4">
    <source>
        <dbReference type="Proteomes" id="UP000825935"/>
    </source>
</evidence>
<accession>A0A8T2RPB3</accession>
<keyword evidence="2" id="KW-0812">Transmembrane</keyword>
<dbReference type="EMBL" id="CM035430">
    <property type="protein sequence ID" value="KAH7297527.1"/>
    <property type="molecule type" value="Genomic_DNA"/>
</dbReference>
<protein>
    <submittedName>
        <fullName evidence="3">Uncharacterized protein</fullName>
    </submittedName>
</protein>
<dbReference type="OMA" id="VERKCCK"/>
<keyword evidence="2" id="KW-0472">Membrane</keyword>
<dbReference type="OrthoDB" id="2017163at2759"/>
<gene>
    <name evidence="3" type="ORF">KP509_25G000400</name>
</gene>
<keyword evidence="2" id="KW-1133">Transmembrane helix</keyword>
<evidence type="ECO:0000256" key="1">
    <source>
        <dbReference type="SAM" id="Coils"/>
    </source>
</evidence>
<keyword evidence="4" id="KW-1185">Reference proteome</keyword>